<keyword evidence="1" id="KW-0479">Metal-binding</keyword>
<dbReference type="Pfam" id="PF00903">
    <property type="entry name" value="Glyoxalase"/>
    <property type="match status" value="1"/>
</dbReference>
<evidence type="ECO:0000313" key="4">
    <source>
        <dbReference type="Proteomes" id="UP000243333"/>
    </source>
</evidence>
<organism evidence="3 4">
    <name type="scientific">Sporolituus thermophilus DSM 23256</name>
    <dbReference type="NCBI Taxonomy" id="1123285"/>
    <lineage>
        <taxon>Bacteria</taxon>
        <taxon>Bacillati</taxon>
        <taxon>Bacillota</taxon>
        <taxon>Negativicutes</taxon>
        <taxon>Selenomonadales</taxon>
        <taxon>Sporomusaceae</taxon>
        <taxon>Sporolituus</taxon>
    </lineage>
</organism>
<dbReference type="Gene3D" id="3.30.720.120">
    <property type="match status" value="1"/>
</dbReference>
<keyword evidence="4" id="KW-1185">Reference proteome</keyword>
<dbReference type="PANTHER" id="PTHR43048">
    <property type="entry name" value="METHYLMALONYL-COA EPIMERASE"/>
    <property type="match status" value="1"/>
</dbReference>
<dbReference type="SUPFAM" id="SSF54593">
    <property type="entry name" value="Glyoxalase/Bleomycin resistance protein/Dihydroxybiphenyl dioxygenase"/>
    <property type="match status" value="1"/>
</dbReference>
<dbReference type="AlphaFoldDB" id="A0A1G7IS37"/>
<evidence type="ECO:0000259" key="2">
    <source>
        <dbReference type="PROSITE" id="PS51819"/>
    </source>
</evidence>
<sequence>MKIKRVDVTISTNKMQESKEFYQKYFNFKLVYESPWYIELVSPQMPTTGISFTLPQREAGEFFSGKGIIISYEVDDVDAEYRRLKDAGLDIRQEVQDKPWGERSFVVDDPNGVHLYIYQTIEPTPEYKALYEAFKTE</sequence>
<dbReference type="Proteomes" id="UP000243333">
    <property type="component" value="Unassembled WGS sequence"/>
</dbReference>
<dbReference type="PANTHER" id="PTHR43048:SF4">
    <property type="entry name" value="RING-CLEAVING DIOXYGENASE-RELATED"/>
    <property type="match status" value="1"/>
</dbReference>
<dbReference type="PROSITE" id="PS51819">
    <property type="entry name" value="VOC"/>
    <property type="match status" value="1"/>
</dbReference>
<accession>A0A1G7IS37</accession>
<reference evidence="4" key="1">
    <citation type="submission" date="2016-10" db="EMBL/GenBank/DDBJ databases">
        <authorList>
            <person name="Varghese N."/>
            <person name="Submissions S."/>
        </authorList>
    </citation>
    <scope>NUCLEOTIDE SEQUENCE [LARGE SCALE GENOMIC DNA]</scope>
    <source>
        <strain evidence="4">DSM 23256</strain>
    </source>
</reference>
<dbReference type="RefSeq" id="WP_093687997.1">
    <property type="nucleotide sequence ID" value="NZ_FNBU01000003.1"/>
</dbReference>
<dbReference type="Gene3D" id="3.30.720.110">
    <property type="match status" value="1"/>
</dbReference>
<feature type="domain" description="VOC" evidence="2">
    <location>
        <begin position="4"/>
        <end position="120"/>
    </location>
</feature>
<gene>
    <name evidence="3" type="ORF">SAMN05660235_00611</name>
</gene>
<proteinExistence type="predicted"/>
<evidence type="ECO:0000313" key="3">
    <source>
        <dbReference type="EMBL" id="SDF15364.1"/>
    </source>
</evidence>
<dbReference type="InterPro" id="IPR051785">
    <property type="entry name" value="MMCE/EMCE_epimerase"/>
</dbReference>
<dbReference type="InterPro" id="IPR037523">
    <property type="entry name" value="VOC_core"/>
</dbReference>
<name>A0A1G7IS37_9FIRM</name>
<dbReference type="GO" id="GO:0004493">
    <property type="term" value="F:methylmalonyl-CoA epimerase activity"/>
    <property type="evidence" value="ECO:0007669"/>
    <property type="project" value="TreeGrafter"/>
</dbReference>
<dbReference type="STRING" id="1123285.SAMN05660235_00611"/>
<dbReference type="InterPro" id="IPR029068">
    <property type="entry name" value="Glyas_Bleomycin-R_OHBP_Dase"/>
</dbReference>
<dbReference type="GO" id="GO:0046872">
    <property type="term" value="F:metal ion binding"/>
    <property type="evidence" value="ECO:0007669"/>
    <property type="project" value="UniProtKB-KW"/>
</dbReference>
<evidence type="ECO:0000256" key="1">
    <source>
        <dbReference type="ARBA" id="ARBA00022723"/>
    </source>
</evidence>
<protein>
    <submittedName>
        <fullName evidence="3">Uncharacterized conserved protein PhnB, glyoxalase superfamily</fullName>
    </submittedName>
</protein>
<dbReference type="OrthoDB" id="66829at2"/>
<dbReference type="GO" id="GO:0046491">
    <property type="term" value="P:L-methylmalonyl-CoA metabolic process"/>
    <property type="evidence" value="ECO:0007669"/>
    <property type="project" value="TreeGrafter"/>
</dbReference>
<dbReference type="EMBL" id="FNBU01000003">
    <property type="protein sequence ID" value="SDF15364.1"/>
    <property type="molecule type" value="Genomic_DNA"/>
</dbReference>
<dbReference type="InterPro" id="IPR004360">
    <property type="entry name" value="Glyas_Fos-R_dOase_dom"/>
</dbReference>